<feature type="domain" description="Ricin B lectin" evidence="2">
    <location>
        <begin position="242"/>
        <end position="319"/>
    </location>
</feature>
<dbReference type="PROSITE" id="PS50231">
    <property type="entry name" value="RICIN_B_LECTIN"/>
    <property type="match status" value="1"/>
</dbReference>
<keyword evidence="1" id="KW-0732">Signal</keyword>
<dbReference type="Proteomes" id="UP000587527">
    <property type="component" value="Unassembled WGS sequence"/>
</dbReference>
<feature type="chain" id="PRO_5033023141" description="Ricin B lectin domain-containing protein" evidence="1">
    <location>
        <begin position="31"/>
        <end position="340"/>
    </location>
</feature>
<proteinExistence type="predicted"/>
<keyword evidence="4" id="KW-1185">Reference proteome</keyword>
<dbReference type="InterPro" id="IPR000772">
    <property type="entry name" value="Ricin_B_lectin"/>
</dbReference>
<dbReference type="CDD" id="cd00161">
    <property type="entry name" value="beta-trefoil_Ricin-like"/>
    <property type="match status" value="1"/>
</dbReference>
<reference evidence="3 4" key="1">
    <citation type="submission" date="2020-08" db="EMBL/GenBank/DDBJ databases">
        <title>Sequencing the genomes of 1000 actinobacteria strains.</title>
        <authorList>
            <person name="Klenk H.-P."/>
        </authorList>
    </citation>
    <scope>NUCLEOTIDE SEQUENCE [LARGE SCALE GENOMIC DNA]</scope>
    <source>
        <strain evidence="3 4">DSM 45362</strain>
    </source>
</reference>
<accession>A0A841BDR5</accession>
<evidence type="ECO:0000259" key="2">
    <source>
        <dbReference type="Pfam" id="PF14200"/>
    </source>
</evidence>
<dbReference type="Gene3D" id="2.80.10.50">
    <property type="match status" value="1"/>
</dbReference>
<evidence type="ECO:0000256" key="1">
    <source>
        <dbReference type="SAM" id="SignalP"/>
    </source>
</evidence>
<comment type="caution">
    <text evidence="3">The sequence shown here is derived from an EMBL/GenBank/DDBJ whole genome shotgun (WGS) entry which is preliminary data.</text>
</comment>
<dbReference type="SUPFAM" id="SSF50370">
    <property type="entry name" value="Ricin B-like lectins"/>
    <property type="match status" value="1"/>
</dbReference>
<gene>
    <name evidence="3" type="ORF">F4553_000626</name>
</gene>
<dbReference type="AlphaFoldDB" id="A0A841BDR5"/>
<dbReference type="InterPro" id="IPR035992">
    <property type="entry name" value="Ricin_B-like_lectins"/>
</dbReference>
<dbReference type="Pfam" id="PF14200">
    <property type="entry name" value="RicinB_lectin_2"/>
    <property type="match status" value="1"/>
</dbReference>
<organism evidence="3 4">
    <name type="scientific">Allocatelliglobosispora scoriae</name>
    <dbReference type="NCBI Taxonomy" id="643052"/>
    <lineage>
        <taxon>Bacteria</taxon>
        <taxon>Bacillati</taxon>
        <taxon>Actinomycetota</taxon>
        <taxon>Actinomycetes</taxon>
        <taxon>Micromonosporales</taxon>
        <taxon>Micromonosporaceae</taxon>
        <taxon>Allocatelliglobosispora</taxon>
    </lineage>
</organism>
<evidence type="ECO:0000313" key="4">
    <source>
        <dbReference type="Proteomes" id="UP000587527"/>
    </source>
</evidence>
<dbReference type="EMBL" id="JACHMN010000001">
    <property type="protein sequence ID" value="MBB5867247.1"/>
    <property type="molecule type" value="Genomic_DNA"/>
</dbReference>
<protein>
    <recommendedName>
        <fullName evidence="2">Ricin B lectin domain-containing protein</fullName>
    </recommendedName>
</protein>
<evidence type="ECO:0000313" key="3">
    <source>
        <dbReference type="EMBL" id="MBB5867247.1"/>
    </source>
</evidence>
<feature type="signal peptide" evidence="1">
    <location>
        <begin position="1"/>
        <end position="30"/>
    </location>
</feature>
<dbReference type="RefSeq" id="WP_184831756.1">
    <property type="nucleotide sequence ID" value="NZ_JACHMN010000001.1"/>
</dbReference>
<sequence length="340" mass="34866">MRSVTTSLRRAAVCAVATAVALAAAAPSYAAVTFIGRDVPTTAAISPGSTGPVPFTYQNTGGEGLFPPAGTSVVFTAPGKTVFAPQTSVPGQYSDDGSNFISNNLTLRNCVLSAGNTTLTCEGTSINGGNSRWPSNGYFRFAPEVTVDSSAPSGATLTPPGSASITYDDVNAGQTLTITDGTLNVATPAVPPLGPNTQITLRPAAAVGQAAAVDGASTTNGAKVLQWPLTAAKHFRWNVTDMGGGYYRFTNVNSGKCLNVQGAATTDSTLVIQFTCASTDNEQWSFVPKGIGYQIVAKHSGKCLNIAGGLGQGNALIQYTCTSTGVANDVWLPVWEPITV</sequence>
<name>A0A841BDR5_9ACTN</name>